<dbReference type="EMBL" id="BSDI01000083">
    <property type="protein sequence ID" value="GLI03354.1"/>
    <property type="molecule type" value="Genomic_DNA"/>
</dbReference>
<sequence length="146" mass="15071">MSGWETAAWLDGGQFCVRAQRTGRKVNASAASNFVFCDPAPSALDASGPALLPAKPVPYVAPLDPQQRKTILVGTVRGDVATVSVTMFGETATAAVHQLPVSAGRQVGAYAVWLPRSGPGRSGMDLSDVTAVIGYDAAGNVLTQVD</sequence>
<evidence type="ECO:0000313" key="1">
    <source>
        <dbReference type="EMBL" id="GLI03354.1"/>
    </source>
</evidence>
<dbReference type="Proteomes" id="UP001144280">
    <property type="component" value="Unassembled WGS sequence"/>
</dbReference>
<name>A0ABQ5R9C7_9ACTN</name>
<accession>A0ABQ5R9C7</accession>
<proteinExistence type="predicted"/>
<keyword evidence="2" id="KW-1185">Reference proteome</keyword>
<evidence type="ECO:0000313" key="2">
    <source>
        <dbReference type="Proteomes" id="UP001144280"/>
    </source>
</evidence>
<comment type="caution">
    <text evidence="1">The sequence shown here is derived from an EMBL/GenBank/DDBJ whole genome shotgun (WGS) entry which is preliminary data.</text>
</comment>
<gene>
    <name evidence="1" type="ORF">Pa4123_86320</name>
</gene>
<reference evidence="1" key="1">
    <citation type="submission" date="2022-12" db="EMBL/GenBank/DDBJ databases">
        <title>New Phytohabitans aurantiacus sp. RD004123 nov., an actinomycete isolated from soil.</title>
        <authorList>
            <person name="Triningsih D.W."/>
            <person name="Harunari E."/>
            <person name="Igarashi Y."/>
        </authorList>
    </citation>
    <scope>NUCLEOTIDE SEQUENCE</scope>
    <source>
        <strain evidence="1">RD004123</strain>
    </source>
</reference>
<protein>
    <submittedName>
        <fullName evidence="1">Uncharacterized protein</fullName>
    </submittedName>
</protein>
<organism evidence="1 2">
    <name type="scientific">Phytohabitans aurantiacus</name>
    <dbReference type="NCBI Taxonomy" id="3016789"/>
    <lineage>
        <taxon>Bacteria</taxon>
        <taxon>Bacillati</taxon>
        <taxon>Actinomycetota</taxon>
        <taxon>Actinomycetes</taxon>
        <taxon>Micromonosporales</taxon>
        <taxon>Micromonosporaceae</taxon>
    </lineage>
</organism>